<dbReference type="Pfam" id="PF02118">
    <property type="entry name" value="Srg"/>
    <property type="match status" value="1"/>
</dbReference>
<dbReference type="GO" id="GO:0007606">
    <property type="term" value="P:sensory perception of chemical stimulus"/>
    <property type="evidence" value="ECO:0007669"/>
    <property type="project" value="UniProtKB-UniRule"/>
</dbReference>
<accession>A0A7E5A2A6</accession>
<evidence type="ECO:0000256" key="5">
    <source>
        <dbReference type="ARBA" id="ARBA00023136"/>
    </source>
</evidence>
<proteinExistence type="inferred from homology"/>
<sequence>MKILHLLDPDFVVFGPYMYMIPTVFLYILLIYLILFSEHRKKFSYAFYKIFALKAGASIICVVTFEICFRLPDAPAAASFMRLLPPTGVFPKSLFVICYHNGTVMFMMEGFMSFNRATTILLSTRHNGFWARAMPWIYVVSAVFPLTFTWSLFFVNVTLFPDDINDDTDDRSFKMEDAPVSQDTATFYILIALALLSLWNIVWNLYTLSYLVRRALRAFRASSNTAKVVCDTRQFIFSFLTFLIELFTIIVTVSSLNDNNKV</sequence>
<dbReference type="AlphaFoldDB" id="A0A7E5A2A6"/>
<evidence type="ECO:0000313" key="8">
    <source>
        <dbReference type="WBParaSite" id="Pan_g9665.t1"/>
    </source>
</evidence>
<comment type="caution">
    <text evidence="6">Lacks conserved residue(s) required for the propagation of feature annotation.</text>
</comment>
<dbReference type="InterPro" id="IPR000609">
    <property type="entry name" value="7TM_GPCR_serpentine_rcpt_Srg"/>
</dbReference>
<evidence type="ECO:0000256" key="4">
    <source>
        <dbReference type="ARBA" id="ARBA00022989"/>
    </source>
</evidence>
<name>A0A7E5A2A6_PANRE</name>
<keyword evidence="3 6" id="KW-0812">Transmembrane</keyword>
<feature type="transmembrane region" description="Helical" evidence="6">
    <location>
        <begin position="17"/>
        <end position="35"/>
    </location>
</feature>
<keyword evidence="4 6" id="KW-1133">Transmembrane helix</keyword>
<feature type="transmembrane region" description="Helical" evidence="6">
    <location>
        <begin position="235"/>
        <end position="256"/>
    </location>
</feature>
<keyword evidence="5 6" id="KW-0472">Membrane</keyword>
<evidence type="ECO:0000256" key="3">
    <source>
        <dbReference type="ARBA" id="ARBA00022692"/>
    </source>
</evidence>
<evidence type="ECO:0000313" key="7">
    <source>
        <dbReference type="Proteomes" id="UP000492821"/>
    </source>
</evidence>
<evidence type="ECO:0000256" key="6">
    <source>
        <dbReference type="RuleBase" id="RU280813"/>
    </source>
</evidence>
<feature type="transmembrane region" description="Helical" evidence="6">
    <location>
        <begin position="92"/>
        <end position="114"/>
    </location>
</feature>
<organism evidence="7 8">
    <name type="scientific">Panagrellus redivivus</name>
    <name type="common">Microworm</name>
    <dbReference type="NCBI Taxonomy" id="6233"/>
    <lineage>
        <taxon>Eukaryota</taxon>
        <taxon>Metazoa</taxon>
        <taxon>Ecdysozoa</taxon>
        <taxon>Nematoda</taxon>
        <taxon>Chromadorea</taxon>
        <taxon>Rhabditida</taxon>
        <taxon>Tylenchina</taxon>
        <taxon>Panagrolaimomorpha</taxon>
        <taxon>Panagrolaimoidea</taxon>
        <taxon>Panagrolaimidae</taxon>
        <taxon>Panagrellus</taxon>
    </lineage>
</organism>
<feature type="transmembrane region" description="Helical" evidence="6">
    <location>
        <begin position="47"/>
        <end position="72"/>
    </location>
</feature>
<feature type="transmembrane region" description="Helical" evidence="6">
    <location>
        <begin position="135"/>
        <end position="155"/>
    </location>
</feature>
<dbReference type="PRINTS" id="PR00698">
    <property type="entry name" value="TMPROTEINSRG"/>
</dbReference>
<dbReference type="WBParaSite" id="Pan_g9665.t1">
    <property type="protein sequence ID" value="Pan_g9665.t1"/>
    <property type="gene ID" value="Pan_g9665"/>
</dbReference>
<dbReference type="InterPro" id="IPR051119">
    <property type="entry name" value="Nematode_SR-like"/>
</dbReference>
<evidence type="ECO:0000256" key="2">
    <source>
        <dbReference type="ARBA" id="ARBA00005692"/>
    </source>
</evidence>
<dbReference type="GO" id="GO:0004888">
    <property type="term" value="F:transmembrane signaling receptor activity"/>
    <property type="evidence" value="ECO:0007669"/>
    <property type="project" value="InterPro"/>
</dbReference>
<dbReference type="PANTHER" id="PTHR31627">
    <property type="entry name" value="SERPENTINE RECEPTOR CLASS GAMMA-RELATED"/>
    <property type="match status" value="1"/>
</dbReference>
<reference evidence="7" key="1">
    <citation type="journal article" date="2013" name="Genetics">
        <title>The draft genome and transcriptome of Panagrellus redivivus are shaped by the harsh demands of a free-living lifestyle.</title>
        <authorList>
            <person name="Srinivasan J."/>
            <person name="Dillman A.R."/>
            <person name="Macchietto M.G."/>
            <person name="Heikkinen L."/>
            <person name="Lakso M."/>
            <person name="Fracchia K.M."/>
            <person name="Antoshechkin I."/>
            <person name="Mortazavi A."/>
            <person name="Wong G."/>
            <person name="Sternberg P.W."/>
        </authorList>
    </citation>
    <scope>NUCLEOTIDE SEQUENCE [LARGE SCALE GENOMIC DNA]</scope>
    <source>
        <strain evidence="7">MT8872</strain>
    </source>
</reference>
<feature type="transmembrane region" description="Helical" evidence="6">
    <location>
        <begin position="185"/>
        <end position="212"/>
    </location>
</feature>
<dbReference type="GO" id="GO:0016020">
    <property type="term" value="C:membrane"/>
    <property type="evidence" value="ECO:0007669"/>
    <property type="project" value="UniProtKB-SubCell"/>
</dbReference>
<protein>
    <recommendedName>
        <fullName evidence="6">Serpentine receptor class gamma</fullName>
    </recommendedName>
</protein>
<dbReference type="PANTHER" id="PTHR31627:SF42">
    <property type="entry name" value="G_PROTEIN_RECEP_F1_2 DOMAIN-CONTAINING PROTEIN-RELATED"/>
    <property type="match status" value="1"/>
</dbReference>
<comment type="similarity">
    <text evidence="2 6">Belongs to the nematode receptor-like protein srg family.</text>
</comment>
<evidence type="ECO:0000256" key="1">
    <source>
        <dbReference type="ARBA" id="ARBA00004141"/>
    </source>
</evidence>
<reference evidence="8" key="2">
    <citation type="submission" date="2020-10" db="UniProtKB">
        <authorList>
            <consortium name="WormBaseParasite"/>
        </authorList>
    </citation>
    <scope>IDENTIFICATION</scope>
</reference>
<keyword evidence="7" id="KW-1185">Reference proteome</keyword>
<dbReference type="Proteomes" id="UP000492821">
    <property type="component" value="Unassembled WGS sequence"/>
</dbReference>
<comment type="subcellular location">
    <subcellularLocation>
        <location evidence="1">Membrane</location>
        <topology evidence="1">Multi-pass membrane protein</topology>
    </subcellularLocation>
</comment>